<keyword evidence="3" id="KW-1185">Reference proteome</keyword>
<sequence>MYLPWSIVSCSLEYSKSCCWTTAALGMTINRDRFGPMNSKQETTDYVITKSNEIYLWNRREFAEAVDMFRLPSSSFRQHEEGAPTFADLVRDWTKVARTVPKVLLISECVAGGVWCMLPAVALVQSVHGGRFLVGPAWFPFDPLQSPAFEAVIAFQVVGAMLVSLKMIAFYDLLLNLGFRLVANFVYLRTVTLPSCLPPCLPPSGQQSRLKQFVHSHHRIIRYIPLGLMLA</sequence>
<feature type="transmembrane region" description="Helical" evidence="1">
    <location>
        <begin position="103"/>
        <end position="128"/>
    </location>
</feature>
<proteinExistence type="predicted"/>
<organism evidence="2 3">
    <name type="scientific">Ranatra chinensis</name>
    <dbReference type="NCBI Taxonomy" id="642074"/>
    <lineage>
        <taxon>Eukaryota</taxon>
        <taxon>Metazoa</taxon>
        <taxon>Ecdysozoa</taxon>
        <taxon>Arthropoda</taxon>
        <taxon>Hexapoda</taxon>
        <taxon>Insecta</taxon>
        <taxon>Pterygota</taxon>
        <taxon>Neoptera</taxon>
        <taxon>Paraneoptera</taxon>
        <taxon>Hemiptera</taxon>
        <taxon>Heteroptera</taxon>
        <taxon>Panheteroptera</taxon>
        <taxon>Nepomorpha</taxon>
        <taxon>Nepidae</taxon>
        <taxon>Ranatrinae</taxon>
        <taxon>Ranatra</taxon>
    </lineage>
</organism>
<keyword evidence="1" id="KW-1133">Transmembrane helix</keyword>
<name>A0ABD0YRB9_9HEMI</name>
<reference evidence="2 3" key="1">
    <citation type="submission" date="2024-07" db="EMBL/GenBank/DDBJ databases">
        <title>Chromosome-level genome assembly of the water stick insect Ranatra chinensis (Heteroptera: Nepidae).</title>
        <authorList>
            <person name="Liu X."/>
        </authorList>
    </citation>
    <scope>NUCLEOTIDE SEQUENCE [LARGE SCALE GENOMIC DNA]</scope>
    <source>
        <strain evidence="2">Cailab_2021Rc</strain>
        <tissue evidence="2">Muscle</tissue>
    </source>
</reference>
<accession>A0ABD0YRB9</accession>
<feature type="transmembrane region" description="Helical" evidence="1">
    <location>
        <begin position="148"/>
        <end position="171"/>
    </location>
</feature>
<evidence type="ECO:0000313" key="2">
    <source>
        <dbReference type="EMBL" id="KAL1123733.1"/>
    </source>
</evidence>
<keyword evidence="1" id="KW-0812">Transmembrane</keyword>
<dbReference type="AlphaFoldDB" id="A0ABD0YRB9"/>
<gene>
    <name evidence="2" type="ORF">AAG570_001506</name>
</gene>
<dbReference type="EMBL" id="JBFDAA010000011">
    <property type="protein sequence ID" value="KAL1123733.1"/>
    <property type="molecule type" value="Genomic_DNA"/>
</dbReference>
<dbReference type="Proteomes" id="UP001558652">
    <property type="component" value="Unassembled WGS sequence"/>
</dbReference>
<protein>
    <submittedName>
        <fullName evidence="2">Uncharacterized protein</fullName>
    </submittedName>
</protein>
<comment type="caution">
    <text evidence="2">The sequence shown here is derived from an EMBL/GenBank/DDBJ whole genome shotgun (WGS) entry which is preliminary data.</text>
</comment>
<keyword evidence="1" id="KW-0472">Membrane</keyword>
<evidence type="ECO:0000313" key="3">
    <source>
        <dbReference type="Proteomes" id="UP001558652"/>
    </source>
</evidence>
<evidence type="ECO:0000256" key="1">
    <source>
        <dbReference type="SAM" id="Phobius"/>
    </source>
</evidence>